<keyword evidence="2 4" id="KW-0663">Pyridoxal phosphate</keyword>
<evidence type="ECO:0000256" key="2">
    <source>
        <dbReference type="ARBA" id="ARBA00022898"/>
    </source>
</evidence>
<dbReference type="AlphaFoldDB" id="A0A2M7BXZ0"/>
<name>A0A2M7BXZ0_9BACT</name>
<gene>
    <name evidence="5" type="ORF">COS50_00165</name>
</gene>
<evidence type="ECO:0000313" key="5">
    <source>
        <dbReference type="EMBL" id="PIV11443.1"/>
    </source>
</evidence>
<reference evidence="6" key="1">
    <citation type="submission" date="2017-09" db="EMBL/GenBank/DDBJ databases">
        <title>Depth-based differentiation of microbial function through sediment-hosted aquifers and enrichment of novel symbionts in the deep terrestrial subsurface.</title>
        <authorList>
            <person name="Probst A.J."/>
            <person name="Ladd B."/>
            <person name="Jarett J.K."/>
            <person name="Geller-Mcgrath D.E."/>
            <person name="Sieber C.M.K."/>
            <person name="Emerson J.B."/>
            <person name="Anantharaman K."/>
            <person name="Thomas B.C."/>
            <person name="Malmstrom R."/>
            <person name="Stieglmeier M."/>
            <person name="Klingl A."/>
            <person name="Woyke T."/>
            <person name="Ryan C.M."/>
            <person name="Banfield J.F."/>
        </authorList>
    </citation>
    <scope>NUCLEOTIDE SEQUENCE [LARGE SCALE GENOMIC DNA]</scope>
</reference>
<dbReference type="FunFam" id="3.40.640.10:FF:000079">
    <property type="entry name" value="LPS biosynthesis protein"/>
    <property type="match status" value="1"/>
</dbReference>
<evidence type="ECO:0000256" key="3">
    <source>
        <dbReference type="ARBA" id="ARBA00037999"/>
    </source>
</evidence>
<organism evidence="5 6">
    <name type="scientific">Candidatus Roizmanbacteria bacterium CG03_land_8_20_14_0_80_35_26</name>
    <dbReference type="NCBI Taxonomy" id="1974845"/>
    <lineage>
        <taxon>Bacteria</taxon>
        <taxon>Candidatus Roizmaniibacteriota</taxon>
    </lineage>
</organism>
<sequence>MKSKFIPGKTYIPSSGKVFDNEEINNAIAAAKDGWWTEGRWVKHFEVDFKKFLGIRYVSLVNSGSSANLVALASLTSDVFKDRKLKPGDEYITCSVAFPTTVNPGIQYGLTPVFIDAEVDTLNIDVSKIEKAITKKTKLIMIAHTLGKPYDLEKIIKLAKKYNLWVIEDCCDALGTKYKNKYVGTYGDIATFSFYPAHQMTMGEGGAVITNNSLIHRSIRQFRDWGRDCWCDTGRDDTCRKRFKWKLGELPYGYDHKYIYSQIGYNLKLTDFQAAIGVAQLKKLPYFIKKRKENYKGLYRFFKKYEKYFILMKENKNEEVSYFGFPVVVKTTALFTRNQLTEFLEDNKIGTRNVFSGNLLRHPAYLKIRNKFKIIGNHKNADLIMNNGFWIGVWPGITDEMIEYVKEMIEKFIFDTISIWK</sequence>
<evidence type="ECO:0000256" key="4">
    <source>
        <dbReference type="RuleBase" id="RU004508"/>
    </source>
</evidence>
<dbReference type="InterPro" id="IPR000653">
    <property type="entry name" value="DegT/StrS_aminotransferase"/>
</dbReference>
<dbReference type="GO" id="GO:0030170">
    <property type="term" value="F:pyridoxal phosphate binding"/>
    <property type="evidence" value="ECO:0007669"/>
    <property type="project" value="TreeGrafter"/>
</dbReference>
<dbReference type="SUPFAM" id="SSF53383">
    <property type="entry name" value="PLP-dependent transferases"/>
    <property type="match status" value="1"/>
</dbReference>
<dbReference type="Gene3D" id="3.40.640.10">
    <property type="entry name" value="Type I PLP-dependent aspartate aminotransferase-like (Major domain)"/>
    <property type="match status" value="1"/>
</dbReference>
<comment type="cofactor">
    <cofactor evidence="1">
        <name>pyridoxal 5'-phosphate</name>
        <dbReference type="ChEBI" id="CHEBI:597326"/>
    </cofactor>
</comment>
<dbReference type="InterPro" id="IPR015424">
    <property type="entry name" value="PyrdxlP-dep_Trfase"/>
</dbReference>
<dbReference type="Gene3D" id="3.90.1150.10">
    <property type="entry name" value="Aspartate Aminotransferase, domain 1"/>
    <property type="match status" value="1"/>
</dbReference>
<protein>
    <submittedName>
        <fullName evidence="5">Lipopolysaccharide biosynthesis protein RfbH</fullName>
    </submittedName>
</protein>
<dbReference type="GO" id="GO:0000271">
    <property type="term" value="P:polysaccharide biosynthetic process"/>
    <property type="evidence" value="ECO:0007669"/>
    <property type="project" value="TreeGrafter"/>
</dbReference>
<dbReference type="GO" id="GO:0008483">
    <property type="term" value="F:transaminase activity"/>
    <property type="evidence" value="ECO:0007669"/>
    <property type="project" value="TreeGrafter"/>
</dbReference>
<dbReference type="EMBL" id="PEUY01000004">
    <property type="protein sequence ID" value="PIV11443.1"/>
    <property type="molecule type" value="Genomic_DNA"/>
</dbReference>
<dbReference type="PIRSF" id="PIRSF000390">
    <property type="entry name" value="PLP_StrS"/>
    <property type="match status" value="1"/>
</dbReference>
<dbReference type="Pfam" id="PF01041">
    <property type="entry name" value="DegT_DnrJ_EryC1"/>
    <property type="match status" value="1"/>
</dbReference>
<comment type="similarity">
    <text evidence="3 4">Belongs to the DegT/DnrJ/EryC1 family.</text>
</comment>
<dbReference type="PANTHER" id="PTHR30244:SF34">
    <property type="entry name" value="DTDP-4-AMINO-4,6-DIDEOXYGALACTOSE TRANSAMINASE"/>
    <property type="match status" value="1"/>
</dbReference>
<evidence type="ECO:0000256" key="1">
    <source>
        <dbReference type="ARBA" id="ARBA00001933"/>
    </source>
</evidence>
<accession>A0A2M7BXZ0</accession>
<proteinExistence type="inferred from homology"/>
<dbReference type="NCBIfam" id="NF011936">
    <property type="entry name" value="PRK15407.1"/>
    <property type="match status" value="1"/>
</dbReference>
<evidence type="ECO:0000313" key="6">
    <source>
        <dbReference type="Proteomes" id="UP000230673"/>
    </source>
</evidence>
<dbReference type="InterPro" id="IPR015422">
    <property type="entry name" value="PyrdxlP-dep_Trfase_small"/>
</dbReference>
<dbReference type="Proteomes" id="UP000230673">
    <property type="component" value="Unassembled WGS sequence"/>
</dbReference>
<dbReference type="InterPro" id="IPR015421">
    <property type="entry name" value="PyrdxlP-dep_Trfase_major"/>
</dbReference>
<dbReference type="CDD" id="cd00616">
    <property type="entry name" value="AHBA_syn"/>
    <property type="match status" value="1"/>
</dbReference>
<comment type="caution">
    <text evidence="5">The sequence shown here is derived from an EMBL/GenBank/DDBJ whole genome shotgun (WGS) entry which is preliminary data.</text>
</comment>
<dbReference type="PANTHER" id="PTHR30244">
    <property type="entry name" value="TRANSAMINASE"/>
    <property type="match status" value="1"/>
</dbReference>